<evidence type="ECO:0000313" key="6">
    <source>
        <dbReference type="Proteomes" id="UP001299970"/>
    </source>
</evidence>
<dbReference type="PANTHER" id="PTHR47990">
    <property type="entry name" value="2-OXOGLUTARATE (2OG) AND FE(II)-DEPENDENT OXYGENASE SUPERFAMILY PROTEIN-RELATED"/>
    <property type="match status" value="1"/>
</dbReference>
<protein>
    <submittedName>
        <fullName evidence="5">Isopenicillin N synthase family oxygenase</fullName>
    </submittedName>
</protein>
<keyword evidence="3" id="KW-0408">Iron</keyword>
<dbReference type="PRINTS" id="PR00682">
    <property type="entry name" value="IPNSYNTHASE"/>
</dbReference>
<comment type="pathway">
    <text evidence="1">Antibiotic biosynthesis.</text>
</comment>
<evidence type="ECO:0000313" key="5">
    <source>
        <dbReference type="EMBL" id="MCH6171203.1"/>
    </source>
</evidence>
<dbReference type="Pfam" id="PF03171">
    <property type="entry name" value="2OG-FeII_Oxy"/>
    <property type="match status" value="1"/>
</dbReference>
<dbReference type="PROSITE" id="PS51471">
    <property type="entry name" value="FE2OG_OXY"/>
    <property type="match status" value="1"/>
</dbReference>
<keyword evidence="2" id="KW-0045">Antibiotic biosynthesis</keyword>
<keyword evidence="3" id="KW-0560">Oxidoreductase</keyword>
<evidence type="ECO:0000256" key="1">
    <source>
        <dbReference type="ARBA" id="ARBA00004792"/>
    </source>
</evidence>
<evidence type="ECO:0000256" key="3">
    <source>
        <dbReference type="RuleBase" id="RU003682"/>
    </source>
</evidence>
<keyword evidence="3" id="KW-0479">Metal-binding</keyword>
<dbReference type="InterPro" id="IPR044861">
    <property type="entry name" value="IPNS-like_FE2OG_OXY"/>
</dbReference>
<feature type="domain" description="Fe2OG dioxygenase" evidence="4">
    <location>
        <begin position="184"/>
        <end position="292"/>
    </location>
</feature>
<dbReference type="Pfam" id="PF14226">
    <property type="entry name" value="DIOX_N"/>
    <property type="match status" value="1"/>
</dbReference>
<accession>A0ABS9TS61</accession>
<dbReference type="RefSeq" id="WP_241042005.1">
    <property type="nucleotide sequence ID" value="NZ_BAAAJF010000041.1"/>
</dbReference>
<dbReference type="InterPro" id="IPR026992">
    <property type="entry name" value="DIOX_N"/>
</dbReference>
<dbReference type="SUPFAM" id="SSF51197">
    <property type="entry name" value="Clavaminate synthase-like"/>
    <property type="match status" value="1"/>
</dbReference>
<sequence length="353" mass="37645">MSGAQTRDGVLDVPVIDITPFRIDAHGGARDAVAAAVDQAARTVGFMQIVGHGIPQQTLDAFTRATEAFFGQELSAKLAYRCPPGVNRGYSPPKSEALANSLGLVSTADLFEAFNVGAQASDFPGLDLSPTDYEENVWPDTPGFRPAVEDWFAAAGGVSRTMMRIVGRALDLGEEYFASSTDHSVDVLRMINYRLPSADVELEPDQVGMGAHTDYGIVTVLWADAVPGLEILDAEGRWHPAQPATGALLVNLGDALARWTNDQWISTMHRVAAPVVDGVLVPRRSAAFFHDGNVDAVIAPLPTCVDTEHPARYEPVTVGEHLRAKLAGSRGGALATVAQREVARLDPTGADPR</sequence>
<dbReference type="EMBL" id="JAKXMK010000040">
    <property type="protein sequence ID" value="MCH6171203.1"/>
    <property type="molecule type" value="Genomic_DNA"/>
</dbReference>
<dbReference type="Proteomes" id="UP001299970">
    <property type="component" value="Unassembled WGS sequence"/>
</dbReference>
<name>A0ABS9TS61_9PSEU</name>
<dbReference type="Gene3D" id="2.60.120.330">
    <property type="entry name" value="B-lactam Antibiotic, Isopenicillin N Synthase, Chain"/>
    <property type="match status" value="1"/>
</dbReference>
<comment type="caution">
    <text evidence="5">The sequence shown here is derived from an EMBL/GenBank/DDBJ whole genome shotgun (WGS) entry which is preliminary data.</text>
</comment>
<organism evidence="5 6">
    <name type="scientific">Pseudonocardia alaniniphila</name>
    <dbReference type="NCBI Taxonomy" id="75291"/>
    <lineage>
        <taxon>Bacteria</taxon>
        <taxon>Bacillati</taxon>
        <taxon>Actinomycetota</taxon>
        <taxon>Actinomycetes</taxon>
        <taxon>Pseudonocardiales</taxon>
        <taxon>Pseudonocardiaceae</taxon>
        <taxon>Pseudonocardia</taxon>
    </lineage>
</organism>
<evidence type="ECO:0000256" key="2">
    <source>
        <dbReference type="ARBA" id="ARBA00023194"/>
    </source>
</evidence>
<dbReference type="InterPro" id="IPR027443">
    <property type="entry name" value="IPNS-like_sf"/>
</dbReference>
<comment type="similarity">
    <text evidence="3">Belongs to the iron/ascorbate-dependent oxidoreductase family.</text>
</comment>
<dbReference type="InterPro" id="IPR050231">
    <property type="entry name" value="Iron_ascorbate_oxido_reductase"/>
</dbReference>
<reference evidence="5 6" key="1">
    <citation type="submission" date="2022-03" db="EMBL/GenBank/DDBJ databases">
        <title>Pseudonocardia alaer sp. nov., a novel actinomycete isolated from reed forest soil.</title>
        <authorList>
            <person name="Wang L."/>
        </authorList>
    </citation>
    <scope>NUCLEOTIDE SEQUENCE [LARGE SCALE GENOMIC DNA]</scope>
    <source>
        <strain evidence="5 6">Y-16303</strain>
    </source>
</reference>
<gene>
    <name evidence="5" type="ORF">MMF94_36350</name>
</gene>
<dbReference type="InterPro" id="IPR005123">
    <property type="entry name" value="Oxoglu/Fe-dep_dioxygenase_dom"/>
</dbReference>
<proteinExistence type="inferred from homology"/>
<keyword evidence="6" id="KW-1185">Reference proteome</keyword>
<evidence type="ECO:0000259" key="4">
    <source>
        <dbReference type="PROSITE" id="PS51471"/>
    </source>
</evidence>